<feature type="DNA-binding region" description="H-T-H motif" evidence="2">
    <location>
        <begin position="34"/>
        <end position="53"/>
    </location>
</feature>
<dbReference type="InterPro" id="IPR050109">
    <property type="entry name" value="HTH-type_TetR-like_transc_reg"/>
</dbReference>
<evidence type="ECO:0000313" key="5">
    <source>
        <dbReference type="Proteomes" id="UP000076335"/>
    </source>
</evidence>
<gene>
    <name evidence="4" type="ORF">AUP42_13070</name>
</gene>
<dbReference type="GO" id="GO:0000976">
    <property type="term" value="F:transcription cis-regulatory region binding"/>
    <property type="evidence" value="ECO:0007669"/>
    <property type="project" value="TreeGrafter"/>
</dbReference>
<feature type="domain" description="HTH tetR-type" evidence="3">
    <location>
        <begin position="11"/>
        <end position="71"/>
    </location>
</feature>
<dbReference type="Gene3D" id="1.10.357.10">
    <property type="entry name" value="Tetracycline Repressor, domain 2"/>
    <property type="match status" value="1"/>
</dbReference>
<name>A0A154LAP5_9PROT</name>
<proteinExistence type="predicted"/>
<dbReference type="OrthoDB" id="9816431at2"/>
<dbReference type="PANTHER" id="PTHR30055">
    <property type="entry name" value="HTH-TYPE TRANSCRIPTIONAL REGULATOR RUTR"/>
    <property type="match status" value="1"/>
</dbReference>
<accession>A0A154LAP5</accession>
<evidence type="ECO:0000256" key="2">
    <source>
        <dbReference type="PROSITE-ProRule" id="PRU00335"/>
    </source>
</evidence>
<evidence type="ECO:0000313" key="4">
    <source>
        <dbReference type="EMBL" id="KZB67270.1"/>
    </source>
</evidence>
<comment type="caution">
    <text evidence="4">The sequence shown here is derived from an EMBL/GenBank/DDBJ whole genome shotgun (WGS) entry which is preliminary data.</text>
</comment>
<reference evidence="4 5" key="1">
    <citation type="submission" date="2015-12" db="EMBL/GenBank/DDBJ databases">
        <title>Genome sequence of Thalassospira lucentensis MCCC 1A02072.</title>
        <authorList>
            <person name="Lu L."/>
            <person name="Lai Q."/>
            <person name="Shao Z."/>
            <person name="Qian P."/>
        </authorList>
    </citation>
    <scope>NUCLEOTIDE SEQUENCE [LARGE SCALE GENOMIC DNA]</scope>
    <source>
        <strain evidence="4 5">MCCC 1A02072</strain>
    </source>
</reference>
<dbReference type="InterPro" id="IPR001647">
    <property type="entry name" value="HTH_TetR"/>
</dbReference>
<organism evidence="4 5">
    <name type="scientific">Thalassospira lucentensis</name>
    <dbReference type="NCBI Taxonomy" id="168935"/>
    <lineage>
        <taxon>Bacteria</taxon>
        <taxon>Pseudomonadati</taxon>
        <taxon>Pseudomonadota</taxon>
        <taxon>Alphaproteobacteria</taxon>
        <taxon>Rhodospirillales</taxon>
        <taxon>Thalassospiraceae</taxon>
        <taxon>Thalassospira</taxon>
    </lineage>
</organism>
<dbReference type="Gene3D" id="1.10.10.60">
    <property type="entry name" value="Homeodomain-like"/>
    <property type="match status" value="1"/>
</dbReference>
<sequence length="203" mass="22748">MSVERLTPKQQERRTRILEAAATELLDMRDDSTAVDRIATRAGTSKATIYRYFGDKIGLERAMVAWLCERARDPLEGVTVWPYNPRATLIAIATAFADGILRTPVMDLHRYVVARTPTHPELGEIFWNAGPEATYEKAAKLMTQTHLPSNLRAIAPRQFAELFINMLTGSIQLGYFCKGPVVLEQDDMVKRIEDAVNAVGFPP</sequence>
<evidence type="ECO:0000256" key="1">
    <source>
        <dbReference type="ARBA" id="ARBA00023125"/>
    </source>
</evidence>
<dbReference type="InterPro" id="IPR009057">
    <property type="entry name" value="Homeodomain-like_sf"/>
</dbReference>
<dbReference type="Pfam" id="PF14246">
    <property type="entry name" value="TetR_C_7"/>
    <property type="match status" value="1"/>
</dbReference>
<evidence type="ECO:0000259" key="3">
    <source>
        <dbReference type="PROSITE" id="PS50977"/>
    </source>
</evidence>
<dbReference type="PANTHER" id="PTHR30055:SF146">
    <property type="entry name" value="HTH-TYPE TRANSCRIPTIONAL DUAL REGULATOR CECR"/>
    <property type="match status" value="1"/>
</dbReference>
<dbReference type="EMBL" id="LPVY01000004">
    <property type="protein sequence ID" value="KZB67270.1"/>
    <property type="molecule type" value="Genomic_DNA"/>
</dbReference>
<dbReference type="PROSITE" id="PS50977">
    <property type="entry name" value="HTH_TETR_2"/>
    <property type="match status" value="1"/>
</dbReference>
<dbReference type="RefSeq" id="WP_062949510.1">
    <property type="nucleotide sequence ID" value="NZ_LPVY01000004.1"/>
</dbReference>
<dbReference type="Pfam" id="PF00440">
    <property type="entry name" value="TetR_N"/>
    <property type="match status" value="1"/>
</dbReference>
<dbReference type="Proteomes" id="UP000076335">
    <property type="component" value="Unassembled WGS sequence"/>
</dbReference>
<dbReference type="InterPro" id="IPR039536">
    <property type="entry name" value="TetR_C_Proteobacteria"/>
</dbReference>
<dbReference type="AlphaFoldDB" id="A0A154LAP5"/>
<protein>
    <recommendedName>
        <fullName evidence="3">HTH tetR-type domain-containing protein</fullName>
    </recommendedName>
</protein>
<dbReference type="GO" id="GO:0003700">
    <property type="term" value="F:DNA-binding transcription factor activity"/>
    <property type="evidence" value="ECO:0007669"/>
    <property type="project" value="TreeGrafter"/>
</dbReference>
<dbReference type="SUPFAM" id="SSF46689">
    <property type="entry name" value="Homeodomain-like"/>
    <property type="match status" value="1"/>
</dbReference>
<keyword evidence="1 2" id="KW-0238">DNA-binding</keyword>